<protein>
    <submittedName>
        <fullName evidence="2">Uncharacterized protein</fullName>
    </submittedName>
</protein>
<sequence>MGSRKFKKEDFKLSGSMISTMTPTLLNKLDFHEDRTRNSELPVHCFEKNPRIPPPPPPPDPPPPPPLPAPPPAAPLLLPLDGRLVELISPFVSFRFDYRLI</sequence>
<dbReference type="CTD" id="78776310"/>
<feature type="compositionally biased region" description="Pro residues" evidence="1">
    <location>
        <begin position="51"/>
        <end position="73"/>
    </location>
</feature>
<dbReference type="KEGG" id="crq:GCK72_016299"/>
<evidence type="ECO:0000256" key="1">
    <source>
        <dbReference type="SAM" id="MobiDB-lite"/>
    </source>
</evidence>
<reference evidence="2 3" key="1">
    <citation type="submission" date="2019-12" db="EMBL/GenBank/DDBJ databases">
        <title>Chromosome-level assembly of the Caenorhabditis remanei genome.</title>
        <authorList>
            <person name="Teterina A.A."/>
            <person name="Willis J.H."/>
            <person name="Phillips P.C."/>
        </authorList>
    </citation>
    <scope>NUCLEOTIDE SEQUENCE [LARGE SCALE GENOMIC DNA]</scope>
    <source>
        <strain evidence="2 3">PX506</strain>
        <tissue evidence="2">Whole organism</tissue>
    </source>
</reference>
<evidence type="ECO:0000313" key="2">
    <source>
        <dbReference type="EMBL" id="KAF1759832.1"/>
    </source>
</evidence>
<organism evidence="2 3">
    <name type="scientific">Caenorhabditis remanei</name>
    <name type="common">Caenorhabditis vulgaris</name>
    <dbReference type="NCBI Taxonomy" id="31234"/>
    <lineage>
        <taxon>Eukaryota</taxon>
        <taxon>Metazoa</taxon>
        <taxon>Ecdysozoa</taxon>
        <taxon>Nematoda</taxon>
        <taxon>Chromadorea</taxon>
        <taxon>Rhabditida</taxon>
        <taxon>Rhabditina</taxon>
        <taxon>Rhabditomorpha</taxon>
        <taxon>Rhabditoidea</taxon>
        <taxon>Rhabditidae</taxon>
        <taxon>Peloderinae</taxon>
        <taxon>Caenorhabditis</taxon>
    </lineage>
</organism>
<evidence type="ECO:0000313" key="3">
    <source>
        <dbReference type="Proteomes" id="UP000483820"/>
    </source>
</evidence>
<name>A0A6A5GZU5_CAERE</name>
<dbReference type="EMBL" id="WUAV01000004">
    <property type="protein sequence ID" value="KAF1759832.1"/>
    <property type="molecule type" value="Genomic_DNA"/>
</dbReference>
<dbReference type="RefSeq" id="XP_053586208.1">
    <property type="nucleotide sequence ID" value="XM_053731436.1"/>
</dbReference>
<dbReference type="AlphaFoldDB" id="A0A6A5GZU5"/>
<accession>A0A6A5GZU5</accession>
<comment type="caution">
    <text evidence="2">The sequence shown here is derived from an EMBL/GenBank/DDBJ whole genome shotgun (WGS) entry which is preliminary data.</text>
</comment>
<gene>
    <name evidence="2" type="ORF">GCK72_016299</name>
</gene>
<dbReference type="GeneID" id="78776310"/>
<proteinExistence type="predicted"/>
<dbReference type="Proteomes" id="UP000483820">
    <property type="component" value="Chromosome IV"/>
</dbReference>
<feature type="region of interest" description="Disordered" evidence="1">
    <location>
        <begin position="40"/>
        <end position="73"/>
    </location>
</feature>